<comment type="caution">
    <text evidence="2">The sequence shown here is derived from an EMBL/GenBank/DDBJ whole genome shotgun (WGS) entry which is preliminary data.</text>
</comment>
<name>A0ABW6M960_9ACTN</name>
<organism evidence="2 3">
    <name type="scientific">Streptomyces hokutonensis</name>
    <dbReference type="NCBI Taxonomy" id="1306990"/>
    <lineage>
        <taxon>Bacteria</taxon>
        <taxon>Bacillati</taxon>
        <taxon>Actinomycetota</taxon>
        <taxon>Actinomycetes</taxon>
        <taxon>Kitasatosporales</taxon>
        <taxon>Streptomycetaceae</taxon>
        <taxon>Streptomyces</taxon>
    </lineage>
</organism>
<proteinExistence type="predicted"/>
<sequence length="214" mass="24040">MAFAPRKKKSAKRFSPRTIGVLGALTVGASLLTAPQALAADTPTNAELLKACNWASFCKFRPQSYWSYTGPAHQVGSTAYNCGTQTNQHRIDWSDTTTAGNTVGVSVTAGYKFAEVFEVQVETSYSHTWQNSHTDTESNTVNIPSGSYGWIERGTSKQQAKGWWEIQFRDKYYGHYDWYVYDYQESGFNNDNPSYGYVTFKDKPMSLADRGRHC</sequence>
<keyword evidence="3" id="KW-1185">Reference proteome</keyword>
<protein>
    <submittedName>
        <fullName evidence="2">Uncharacterized protein</fullName>
    </submittedName>
</protein>
<feature type="chain" id="PRO_5046323465" evidence="1">
    <location>
        <begin position="40"/>
        <end position="214"/>
    </location>
</feature>
<evidence type="ECO:0000313" key="3">
    <source>
        <dbReference type="Proteomes" id="UP001601303"/>
    </source>
</evidence>
<evidence type="ECO:0000313" key="2">
    <source>
        <dbReference type="EMBL" id="MFE9602685.1"/>
    </source>
</evidence>
<dbReference type="Gene3D" id="2.170.15.10">
    <property type="entry name" value="Proaerolysin, chain A, domain 3"/>
    <property type="match status" value="1"/>
</dbReference>
<dbReference type="Proteomes" id="UP001601303">
    <property type="component" value="Unassembled WGS sequence"/>
</dbReference>
<dbReference type="SUPFAM" id="SSF56973">
    <property type="entry name" value="Aerolisin/ETX pore-forming domain"/>
    <property type="match status" value="1"/>
</dbReference>
<accession>A0ABW6M960</accession>
<dbReference type="EMBL" id="JBIAHM010000011">
    <property type="protein sequence ID" value="MFE9602685.1"/>
    <property type="molecule type" value="Genomic_DNA"/>
</dbReference>
<evidence type="ECO:0000256" key="1">
    <source>
        <dbReference type="SAM" id="SignalP"/>
    </source>
</evidence>
<keyword evidence="1" id="KW-0732">Signal</keyword>
<feature type="signal peptide" evidence="1">
    <location>
        <begin position="1"/>
        <end position="39"/>
    </location>
</feature>
<gene>
    <name evidence="2" type="ORF">ACFYNQ_29490</name>
</gene>
<reference evidence="2 3" key="1">
    <citation type="submission" date="2024-10" db="EMBL/GenBank/DDBJ databases">
        <title>The Natural Products Discovery Center: Release of the First 8490 Sequenced Strains for Exploring Actinobacteria Biosynthetic Diversity.</title>
        <authorList>
            <person name="Kalkreuter E."/>
            <person name="Kautsar S.A."/>
            <person name="Yang D."/>
            <person name="Bader C.D."/>
            <person name="Teijaro C.N."/>
            <person name="Fluegel L."/>
            <person name="Davis C.M."/>
            <person name="Simpson J.R."/>
            <person name="Lauterbach L."/>
            <person name="Steele A.D."/>
            <person name="Gui C."/>
            <person name="Meng S."/>
            <person name="Li G."/>
            <person name="Viehrig K."/>
            <person name="Ye F."/>
            <person name="Su P."/>
            <person name="Kiefer A.F."/>
            <person name="Nichols A."/>
            <person name="Cepeda A.J."/>
            <person name="Yan W."/>
            <person name="Fan B."/>
            <person name="Jiang Y."/>
            <person name="Adhikari A."/>
            <person name="Zheng C.-J."/>
            <person name="Schuster L."/>
            <person name="Cowan T.M."/>
            <person name="Smanski M.J."/>
            <person name="Chevrette M.G."/>
            <person name="De Carvalho L.P.S."/>
            <person name="Shen B."/>
        </authorList>
    </citation>
    <scope>NUCLEOTIDE SEQUENCE [LARGE SCALE GENOMIC DNA]</scope>
    <source>
        <strain evidence="2 3">NPDC006488</strain>
    </source>
</reference>
<dbReference type="RefSeq" id="WP_388110751.1">
    <property type="nucleotide sequence ID" value="NZ_JBIAHM010000011.1"/>
</dbReference>